<sequence length="125" mass="12811">MNLCTHIRGTLVVVALIFLGACTTTDEIIIDRKGVDMARYAADKAECEAYADEVRTGEKAARGAASGAVVGGAVGAIVRDSSQGALQGAGVGAVTGGARGVSEGERDKVRVVKRCLSGRGYRVLN</sequence>
<evidence type="ECO:0000313" key="3">
    <source>
        <dbReference type="Proteomes" id="UP001626537"/>
    </source>
</evidence>
<dbReference type="InterPro" id="IPR027367">
    <property type="entry name" value="Gly-zipper_YMGG"/>
</dbReference>
<dbReference type="Proteomes" id="UP001626537">
    <property type="component" value="Chromosome"/>
</dbReference>
<gene>
    <name evidence="2" type="ORF">R0135_10280</name>
</gene>
<evidence type="ECO:0000313" key="2">
    <source>
        <dbReference type="EMBL" id="WOJ92175.1"/>
    </source>
</evidence>
<dbReference type="RefSeq" id="WP_407346757.1">
    <property type="nucleotide sequence ID" value="NZ_CP136864.1"/>
</dbReference>
<keyword evidence="3" id="KW-1185">Reference proteome</keyword>
<evidence type="ECO:0000259" key="1">
    <source>
        <dbReference type="Pfam" id="PF13441"/>
    </source>
</evidence>
<reference evidence="2 3" key="1">
    <citation type="submission" date="2023-10" db="EMBL/GenBank/DDBJ databases">
        <title>Two novel species belonging to the OM43/NOR5 clade.</title>
        <authorList>
            <person name="Park M."/>
        </authorList>
    </citation>
    <scope>NUCLEOTIDE SEQUENCE [LARGE SCALE GENOMIC DNA]</scope>
    <source>
        <strain evidence="2 3">IMCC43200</strain>
    </source>
</reference>
<proteinExistence type="predicted"/>
<accession>A0ABZ0I0T8</accession>
<organism evidence="2 3">
    <name type="scientific">Congregibacter variabilis</name>
    <dbReference type="NCBI Taxonomy" id="3081200"/>
    <lineage>
        <taxon>Bacteria</taxon>
        <taxon>Pseudomonadati</taxon>
        <taxon>Pseudomonadota</taxon>
        <taxon>Gammaproteobacteria</taxon>
        <taxon>Cellvibrionales</taxon>
        <taxon>Halieaceae</taxon>
        <taxon>Congregibacter</taxon>
    </lineage>
</organism>
<name>A0ABZ0I0T8_9GAMM</name>
<protein>
    <submittedName>
        <fullName evidence="2">YMGG-like glycine zipper-containing protein</fullName>
    </submittedName>
</protein>
<feature type="domain" description="YMGG-like Gly-zipper" evidence="1">
    <location>
        <begin position="59"/>
        <end position="100"/>
    </location>
</feature>
<dbReference type="Pfam" id="PF13441">
    <property type="entry name" value="Gly-zipper_YMGG"/>
    <property type="match status" value="1"/>
</dbReference>
<dbReference type="EMBL" id="CP136864">
    <property type="protein sequence ID" value="WOJ92175.1"/>
    <property type="molecule type" value="Genomic_DNA"/>
</dbReference>